<dbReference type="InterPro" id="IPR036291">
    <property type="entry name" value="NAD(P)-bd_dom_sf"/>
</dbReference>
<dbReference type="PANTHER" id="PTHR43245:SF51">
    <property type="entry name" value="SHORT CHAIN DEHYDROGENASE_REDUCTASE FAMILY 42E, MEMBER 2"/>
    <property type="match status" value="1"/>
</dbReference>
<gene>
    <name evidence="4" type="ORF">M0G41_17845</name>
</gene>
<keyword evidence="5" id="KW-1185">Reference proteome</keyword>
<evidence type="ECO:0000313" key="4">
    <source>
        <dbReference type="EMBL" id="MCK7595522.1"/>
    </source>
</evidence>
<proteinExistence type="inferred from homology"/>
<organism evidence="4 5">
    <name type="scientific">Pseudomarimonas salicorniae</name>
    <dbReference type="NCBI Taxonomy" id="2933270"/>
    <lineage>
        <taxon>Bacteria</taxon>
        <taxon>Pseudomonadati</taxon>
        <taxon>Pseudomonadota</taxon>
        <taxon>Gammaproteobacteria</taxon>
        <taxon>Lysobacterales</taxon>
        <taxon>Lysobacteraceae</taxon>
        <taxon>Pseudomarimonas</taxon>
    </lineage>
</organism>
<dbReference type="Pfam" id="PF01073">
    <property type="entry name" value="3Beta_HSD"/>
    <property type="match status" value="1"/>
</dbReference>
<evidence type="ECO:0000259" key="3">
    <source>
        <dbReference type="Pfam" id="PF01073"/>
    </source>
</evidence>
<dbReference type="SUPFAM" id="SSF51735">
    <property type="entry name" value="NAD(P)-binding Rossmann-fold domains"/>
    <property type="match status" value="1"/>
</dbReference>
<dbReference type="RefSeq" id="WP_248211529.1">
    <property type="nucleotide sequence ID" value="NZ_JALNMH010000020.1"/>
</dbReference>
<protein>
    <submittedName>
        <fullName evidence="4">NAD-dependent epimerase/dehydratase family protein</fullName>
    </submittedName>
</protein>
<comment type="caution">
    <text evidence="4">The sequence shown here is derived from an EMBL/GenBank/DDBJ whole genome shotgun (WGS) entry which is preliminary data.</text>
</comment>
<dbReference type="EMBL" id="JALNMH010000020">
    <property type="protein sequence ID" value="MCK7595522.1"/>
    <property type="molecule type" value="Genomic_DNA"/>
</dbReference>
<name>A0ABT0GLU9_9GAMM</name>
<dbReference type="Gene3D" id="3.40.50.720">
    <property type="entry name" value="NAD(P)-binding Rossmann-like Domain"/>
    <property type="match status" value="1"/>
</dbReference>
<evidence type="ECO:0000256" key="1">
    <source>
        <dbReference type="ARBA" id="ARBA00009219"/>
    </source>
</evidence>
<evidence type="ECO:0000256" key="2">
    <source>
        <dbReference type="ARBA" id="ARBA00023002"/>
    </source>
</evidence>
<dbReference type="Proteomes" id="UP001431449">
    <property type="component" value="Unassembled WGS sequence"/>
</dbReference>
<evidence type="ECO:0000313" key="5">
    <source>
        <dbReference type="Proteomes" id="UP001431449"/>
    </source>
</evidence>
<keyword evidence="2" id="KW-0560">Oxidoreductase</keyword>
<reference evidence="4" key="1">
    <citation type="submission" date="2022-04" db="EMBL/GenBank/DDBJ databases">
        <title>Lysobacter sp. CAU 1642 isolated from sea sand.</title>
        <authorList>
            <person name="Kim W."/>
        </authorList>
    </citation>
    <scope>NUCLEOTIDE SEQUENCE</scope>
    <source>
        <strain evidence="4">CAU 1642</strain>
    </source>
</reference>
<dbReference type="PANTHER" id="PTHR43245">
    <property type="entry name" value="BIFUNCTIONAL POLYMYXIN RESISTANCE PROTEIN ARNA"/>
    <property type="match status" value="1"/>
</dbReference>
<sequence length="335" mass="35845">MQVAVTGGGGFLGQALCRALVERGIKVRSLSRNTYRPLAAMGVSQTQVDIGDFGGLSEALRGVDAVFHVAAKAGAWGDFRDYFEANVRGTRNVIAACGMNGVRTLVHTSTPSVAHRGAVPVEGLSAEQAPVATRFKAVYPATKAVAEAAVLEANGPDLATVSLRPRLIWGPGDNHLLPRLAERARAGRLRLVGDGSNRIDTTYIDNAVSAHLAAFDALHDRPRAKCAGKAYFISNGEPKPVADVINSLLRAAGAPMVDKLMPYRAAYWLGAACERAWSWLPLSGEPPMTRFLAEQLATPHWYDMGPARSDFGYQPRVSFIEGLKKLGESLRAAGR</sequence>
<dbReference type="InterPro" id="IPR002225">
    <property type="entry name" value="3Beta_OHSteriod_DH/Estase"/>
</dbReference>
<feature type="domain" description="3-beta hydroxysteroid dehydrogenase/isomerase" evidence="3">
    <location>
        <begin position="4"/>
        <end position="254"/>
    </location>
</feature>
<comment type="similarity">
    <text evidence="1">Belongs to the 3-beta-HSD family.</text>
</comment>
<accession>A0ABT0GLU9</accession>
<dbReference type="InterPro" id="IPR050177">
    <property type="entry name" value="Lipid_A_modif_metabolic_enz"/>
</dbReference>